<dbReference type="AlphaFoldDB" id="A0A7J7HA87"/>
<accession>A0A7J7HA87</accession>
<reference evidence="1 2" key="2">
    <citation type="submission" date="2020-07" db="EMBL/GenBank/DDBJ databases">
        <title>Genome assembly of wild tea tree DASZ reveals pedigree and selection history of tea varieties.</title>
        <authorList>
            <person name="Zhang W."/>
        </authorList>
    </citation>
    <scope>NUCLEOTIDE SEQUENCE [LARGE SCALE GENOMIC DNA]</scope>
    <source>
        <strain evidence="2">cv. G240</strain>
        <tissue evidence="1">Leaf</tissue>
    </source>
</reference>
<evidence type="ECO:0000313" key="2">
    <source>
        <dbReference type="Proteomes" id="UP000593564"/>
    </source>
</evidence>
<evidence type="ECO:0000313" key="1">
    <source>
        <dbReference type="EMBL" id="KAF5949862.1"/>
    </source>
</evidence>
<reference evidence="2" key="1">
    <citation type="journal article" date="2020" name="Nat. Commun.">
        <title>Genome assembly of wild tea tree DASZ reveals pedigree and selection history of tea varieties.</title>
        <authorList>
            <person name="Zhang W."/>
            <person name="Zhang Y."/>
            <person name="Qiu H."/>
            <person name="Guo Y."/>
            <person name="Wan H."/>
            <person name="Zhang X."/>
            <person name="Scossa F."/>
            <person name="Alseekh S."/>
            <person name="Zhang Q."/>
            <person name="Wang P."/>
            <person name="Xu L."/>
            <person name="Schmidt M.H."/>
            <person name="Jia X."/>
            <person name="Li D."/>
            <person name="Zhu A."/>
            <person name="Guo F."/>
            <person name="Chen W."/>
            <person name="Ni D."/>
            <person name="Usadel B."/>
            <person name="Fernie A.R."/>
            <person name="Wen W."/>
        </authorList>
    </citation>
    <scope>NUCLEOTIDE SEQUENCE [LARGE SCALE GENOMIC DNA]</scope>
    <source>
        <strain evidence="2">cv. G240</strain>
    </source>
</reference>
<proteinExistence type="predicted"/>
<sequence>MELKGEIIQVKFCGSLLVSGRTMDSPEIMVAFCFIEPREKIRHDLCGHSTQHFHGGIPVRETGIGGQPLVENHLAKTRIPWSALCRAFSEESSSQLRGARASSHGAMAQVALDALASQAHHYVWSMHHCFGLTNESNVHIWR</sequence>
<keyword evidence="2" id="KW-1185">Reference proteome</keyword>
<protein>
    <submittedName>
        <fullName evidence="1">Uncharacterized protein</fullName>
    </submittedName>
</protein>
<comment type="caution">
    <text evidence="1">The sequence shown here is derived from an EMBL/GenBank/DDBJ whole genome shotgun (WGS) entry which is preliminary data.</text>
</comment>
<dbReference type="Proteomes" id="UP000593564">
    <property type="component" value="Unassembled WGS sequence"/>
</dbReference>
<name>A0A7J7HA87_CAMSI</name>
<dbReference type="EMBL" id="JACBKZ010000005">
    <property type="protein sequence ID" value="KAF5949862.1"/>
    <property type="molecule type" value="Genomic_DNA"/>
</dbReference>
<organism evidence="1 2">
    <name type="scientific">Camellia sinensis</name>
    <name type="common">Tea plant</name>
    <name type="synonym">Thea sinensis</name>
    <dbReference type="NCBI Taxonomy" id="4442"/>
    <lineage>
        <taxon>Eukaryota</taxon>
        <taxon>Viridiplantae</taxon>
        <taxon>Streptophyta</taxon>
        <taxon>Embryophyta</taxon>
        <taxon>Tracheophyta</taxon>
        <taxon>Spermatophyta</taxon>
        <taxon>Magnoliopsida</taxon>
        <taxon>eudicotyledons</taxon>
        <taxon>Gunneridae</taxon>
        <taxon>Pentapetalae</taxon>
        <taxon>asterids</taxon>
        <taxon>Ericales</taxon>
        <taxon>Theaceae</taxon>
        <taxon>Camellia</taxon>
    </lineage>
</organism>
<gene>
    <name evidence="1" type="ORF">HYC85_011855</name>
</gene>